<organism evidence="1 2">
    <name type="scientific">Phlebia brevispora</name>
    <dbReference type="NCBI Taxonomy" id="194682"/>
    <lineage>
        <taxon>Eukaryota</taxon>
        <taxon>Fungi</taxon>
        <taxon>Dikarya</taxon>
        <taxon>Basidiomycota</taxon>
        <taxon>Agaricomycotina</taxon>
        <taxon>Agaricomycetes</taxon>
        <taxon>Polyporales</taxon>
        <taxon>Meruliaceae</taxon>
        <taxon>Phlebia</taxon>
    </lineage>
</organism>
<gene>
    <name evidence="1" type="ORF">NM688_g3427</name>
</gene>
<name>A0ACC1T5T3_9APHY</name>
<dbReference type="Proteomes" id="UP001148662">
    <property type="component" value="Unassembled WGS sequence"/>
</dbReference>
<reference evidence="1" key="1">
    <citation type="submission" date="2022-07" db="EMBL/GenBank/DDBJ databases">
        <title>Genome Sequence of Phlebia brevispora.</title>
        <authorList>
            <person name="Buettner E."/>
        </authorList>
    </citation>
    <scope>NUCLEOTIDE SEQUENCE</scope>
    <source>
        <strain evidence="1">MPL23</strain>
    </source>
</reference>
<comment type="caution">
    <text evidence="1">The sequence shown here is derived from an EMBL/GenBank/DDBJ whole genome shotgun (WGS) entry which is preliminary data.</text>
</comment>
<proteinExistence type="predicted"/>
<sequence>MSSTLVPSGLQRNLVTLPSTPVATLCSAPLIALIGAAAFIIVRRLLRTEVFSLHFHAAKFDSSNTPDLSSILKEYHEFANVFSDIRANTLAEHRPFDLKIELEEGQTPSPGRMYSLSQLELKALQEFLKENMFNGFI</sequence>
<dbReference type="EMBL" id="JANHOG010000497">
    <property type="protein sequence ID" value="KAJ3553796.1"/>
    <property type="molecule type" value="Genomic_DNA"/>
</dbReference>
<evidence type="ECO:0000313" key="2">
    <source>
        <dbReference type="Proteomes" id="UP001148662"/>
    </source>
</evidence>
<evidence type="ECO:0000313" key="1">
    <source>
        <dbReference type="EMBL" id="KAJ3553796.1"/>
    </source>
</evidence>
<keyword evidence="2" id="KW-1185">Reference proteome</keyword>
<accession>A0ACC1T5T3</accession>
<protein>
    <submittedName>
        <fullName evidence="1">Uncharacterized protein</fullName>
    </submittedName>
</protein>